<dbReference type="InterPro" id="IPR010328">
    <property type="entry name" value="DUF928"/>
</dbReference>
<evidence type="ECO:0000313" key="2">
    <source>
        <dbReference type="Proteomes" id="UP000753908"/>
    </source>
</evidence>
<dbReference type="Pfam" id="PF06051">
    <property type="entry name" value="DUF928"/>
    <property type="match status" value="1"/>
</dbReference>
<dbReference type="Proteomes" id="UP000753908">
    <property type="component" value="Unassembled WGS sequence"/>
</dbReference>
<accession>A0A951U9A1</accession>
<name>A0A951U9A1_9CYAN</name>
<sequence>MVNSRLLISVVTATASIVLMPVTSWLDGSSNLLTSPALAIPTQTQSNFSYVPPQRGMPRRTQGAGSRGCTESQAVELALLVPNDHTAETLSGHPTFSWYVSTVPSEPLEFALVESGVAEPIFVKQLQLQKAGIVQLEMPKNLPELVPGKEYRWSVTLICNADRRSNDTFAQSWIKRVPSTPALEQQLATATTERDRALAYAEGGLWYDAIDTLIAAQASYSTNSSIREDFLVLLEQAGVTGIPMQTQQRLAKY</sequence>
<proteinExistence type="predicted"/>
<protein>
    <submittedName>
        <fullName evidence="1">DUF928 domain-containing protein</fullName>
    </submittedName>
</protein>
<reference evidence="1" key="1">
    <citation type="submission" date="2021-05" db="EMBL/GenBank/DDBJ databases">
        <authorList>
            <person name="Pietrasiak N."/>
            <person name="Ward R."/>
            <person name="Stajich J.E."/>
            <person name="Kurbessoian T."/>
        </authorList>
    </citation>
    <scope>NUCLEOTIDE SEQUENCE</scope>
    <source>
        <strain evidence="1">CPER-KK1</strain>
    </source>
</reference>
<dbReference type="AlphaFoldDB" id="A0A951U9A1"/>
<reference evidence="1" key="2">
    <citation type="journal article" date="2022" name="Microbiol. Resour. Announc.">
        <title>Metagenome Sequencing to Explore Phylogenomics of Terrestrial Cyanobacteria.</title>
        <authorList>
            <person name="Ward R.D."/>
            <person name="Stajich J.E."/>
            <person name="Johansen J.R."/>
            <person name="Huntemann M."/>
            <person name="Clum A."/>
            <person name="Foster B."/>
            <person name="Foster B."/>
            <person name="Roux S."/>
            <person name="Palaniappan K."/>
            <person name="Varghese N."/>
            <person name="Mukherjee S."/>
            <person name="Reddy T.B.K."/>
            <person name="Daum C."/>
            <person name="Copeland A."/>
            <person name="Chen I.A."/>
            <person name="Ivanova N.N."/>
            <person name="Kyrpides N.C."/>
            <person name="Shapiro N."/>
            <person name="Eloe-Fadrosh E.A."/>
            <person name="Pietrasiak N."/>
        </authorList>
    </citation>
    <scope>NUCLEOTIDE SEQUENCE</scope>
    <source>
        <strain evidence="1">CPER-KK1</strain>
    </source>
</reference>
<gene>
    <name evidence="1" type="ORF">KME25_02695</name>
</gene>
<organism evidence="1 2">
    <name type="scientific">Symplocastrum torsivum CPER-KK1</name>
    <dbReference type="NCBI Taxonomy" id="450513"/>
    <lineage>
        <taxon>Bacteria</taxon>
        <taxon>Bacillati</taxon>
        <taxon>Cyanobacteriota</taxon>
        <taxon>Cyanophyceae</taxon>
        <taxon>Oscillatoriophycideae</taxon>
        <taxon>Oscillatoriales</taxon>
        <taxon>Microcoleaceae</taxon>
        <taxon>Symplocastrum</taxon>
    </lineage>
</organism>
<evidence type="ECO:0000313" key="1">
    <source>
        <dbReference type="EMBL" id="MBW4543346.1"/>
    </source>
</evidence>
<comment type="caution">
    <text evidence="1">The sequence shown here is derived from an EMBL/GenBank/DDBJ whole genome shotgun (WGS) entry which is preliminary data.</text>
</comment>
<dbReference type="EMBL" id="JAHHIF010000003">
    <property type="protein sequence ID" value="MBW4543346.1"/>
    <property type="molecule type" value="Genomic_DNA"/>
</dbReference>